<accession>A0A0X8JG67</accession>
<organism evidence="1 2">
    <name type="scientific">Actinomyces radicidentis</name>
    <dbReference type="NCBI Taxonomy" id="111015"/>
    <lineage>
        <taxon>Bacteria</taxon>
        <taxon>Bacillati</taxon>
        <taxon>Actinomycetota</taxon>
        <taxon>Actinomycetes</taxon>
        <taxon>Actinomycetales</taxon>
        <taxon>Actinomycetaceae</taxon>
        <taxon>Actinomyces</taxon>
    </lineage>
</organism>
<keyword evidence="2" id="KW-1185">Reference proteome</keyword>
<dbReference type="EMBL" id="CP014228">
    <property type="protein sequence ID" value="AMD88034.1"/>
    <property type="molecule type" value="Genomic_DNA"/>
</dbReference>
<dbReference type="STRING" id="111015.AXF14_11195"/>
<gene>
    <name evidence="1" type="ORF">AXF14_11195</name>
</gene>
<proteinExistence type="predicted"/>
<dbReference type="InterPro" id="IPR027417">
    <property type="entry name" value="P-loop_NTPase"/>
</dbReference>
<sequence>MIVLSPALAPRRLAGWAEAPSPRGSRGRVLVLDGLTGSGKSSLAAEVLRRAPGARLLAVEEHVPGWDGLAEGVRRCGDALTELDAGRPRCLVTWDWEAGAPGAPREVGPLAGGCLVLEGCGALAAAARPIPHLEVLRVLVTAPTALRLARIAARDDYDWDVEAWQAQEREASRTWRAAANGRRPGWAPDVVVREG</sequence>
<name>A0A0X8JG67_ACTRD</name>
<evidence type="ECO:0000313" key="2">
    <source>
        <dbReference type="Proteomes" id="UP000065220"/>
    </source>
</evidence>
<dbReference type="KEGG" id="ard:AXF14_11195"/>
<evidence type="ECO:0000313" key="1">
    <source>
        <dbReference type="EMBL" id="AMD88034.1"/>
    </source>
</evidence>
<dbReference type="AlphaFoldDB" id="A0A0X8JG67"/>
<protein>
    <submittedName>
        <fullName evidence="1">Uncharacterized protein</fullName>
    </submittedName>
</protein>
<dbReference type="Gene3D" id="3.40.50.300">
    <property type="entry name" value="P-loop containing nucleotide triphosphate hydrolases"/>
    <property type="match status" value="1"/>
</dbReference>
<dbReference type="Proteomes" id="UP000065220">
    <property type="component" value="Chromosome"/>
</dbReference>
<dbReference type="SUPFAM" id="SSF52540">
    <property type="entry name" value="P-loop containing nucleoside triphosphate hydrolases"/>
    <property type="match status" value="1"/>
</dbReference>
<reference evidence="2" key="1">
    <citation type="submission" date="2016-02" db="EMBL/GenBank/DDBJ databases">
        <authorList>
            <person name="Holder M.E."/>
            <person name="Ajami N.J."/>
            <person name="Petrosino J.F."/>
        </authorList>
    </citation>
    <scope>NUCLEOTIDE SEQUENCE [LARGE SCALE GENOMIC DNA]</scope>
    <source>
        <strain evidence="2">CCUG 36733</strain>
    </source>
</reference>
<dbReference type="RefSeq" id="WP_067943258.1">
    <property type="nucleotide sequence ID" value="NZ_CP014228.1"/>
</dbReference>
<dbReference type="OrthoDB" id="3237545at2"/>